<reference evidence="3 4" key="1">
    <citation type="submission" date="2022-10" db="EMBL/GenBank/DDBJ databases">
        <title>Comparative genomics and taxonomic characterization of three novel marine species of genus Reichenbachiella exhibiting antioxidant and polysaccharide degradation activities.</title>
        <authorList>
            <person name="Muhammad N."/>
            <person name="Lee Y.-J."/>
            <person name="Ko J."/>
            <person name="Kim S.-G."/>
        </authorList>
    </citation>
    <scope>NUCLEOTIDE SEQUENCE [LARGE SCALE GENOMIC DNA]</scope>
    <source>
        <strain evidence="3 4">ABR2-5</strain>
    </source>
</reference>
<evidence type="ECO:0000313" key="4">
    <source>
        <dbReference type="Proteomes" id="UP001300692"/>
    </source>
</evidence>
<name>A0ABT3CYK4_9BACT</name>
<keyword evidence="1" id="KW-0812">Transmembrane</keyword>
<evidence type="ECO:0000259" key="2">
    <source>
        <dbReference type="Pfam" id="PF13568"/>
    </source>
</evidence>
<keyword evidence="1" id="KW-0472">Membrane</keyword>
<proteinExistence type="predicted"/>
<dbReference type="Pfam" id="PF13568">
    <property type="entry name" value="OMP_b-brl_2"/>
    <property type="match status" value="1"/>
</dbReference>
<gene>
    <name evidence="3" type="ORF">N7U62_18615</name>
</gene>
<evidence type="ECO:0000313" key="3">
    <source>
        <dbReference type="EMBL" id="MCV9388702.1"/>
    </source>
</evidence>
<comment type="caution">
    <text evidence="3">The sequence shown here is derived from an EMBL/GenBank/DDBJ whole genome shotgun (WGS) entry which is preliminary data.</text>
</comment>
<sequence>MEEAERTFEEQWGDAFEKAEQTPPAHIWTAIDGQLANQEAEKYKKRLLFYQWSAAACVGLLALLGVGYWATTPSTDDPNNRNLIEANSIQNESKATEATITSTEKSIFPDSKNLENNESPASSVPALEAVKKKNLSGSTPKENLEQVIPIIDQQEPNSEVKAGYRTRTAEPYLIAQLDGKEVDYEAAIDKPELPYHLYGVPNTAYIEDKEEQQLWAGVSMNSGSFNPAFGSGNQSDMMMASDPTSELTFNQSNTVNNEELDYDPGYSISAGLNVGTRVGKKIILSTGLHYQAFNTDDAQTGLVSQNGDYFALTGSRTDEAFNTAADSEALEAAGNVSLSNEYQYITVPIKAGYVLLDRKFNIVFNTGLASNFLMNAQLESHGSQSLSNDLDTSNDYESVYFNFSTGLEFGYRFFRNYQVTLEPNYNQALTDFTNSNHSSQGKPRSVGLAFGLKYIF</sequence>
<dbReference type="EMBL" id="JAOYOD010000001">
    <property type="protein sequence ID" value="MCV9388702.1"/>
    <property type="molecule type" value="Genomic_DNA"/>
</dbReference>
<feature type="transmembrane region" description="Helical" evidence="1">
    <location>
        <begin position="47"/>
        <end position="70"/>
    </location>
</feature>
<keyword evidence="1" id="KW-1133">Transmembrane helix</keyword>
<accession>A0ABT3CYK4</accession>
<evidence type="ECO:0000256" key="1">
    <source>
        <dbReference type="SAM" id="Phobius"/>
    </source>
</evidence>
<dbReference type="RefSeq" id="WP_264139598.1">
    <property type="nucleotide sequence ID" value="NZ_JAOYOD010000001.1"/>
</dbReference>
<feature type="domain" description="Outer membrane protein beta-barrel" evidence="2">
    <location>
        <begin position="247"/>
        <end position="433"/>
    </location>
</feature>
<dbReference type="Proteomes" id="UP001300692">
    <property type="component" value="Unassembled WGS sequence"/>
</dbReference>
<organism evidence="3 4">
    <name type="scientific">Reichenbachiella ulvae</name>
    <dbReference type="NCBI Taxonomy" id="2980104"/>
    <lineage>
        <taxon>Bacteria</taxon>
        <taxon>Pseudomonadati</taxon>
        <taxon>Bacteroidota</taxon>
        <taxon>Cytophagia</taxon>
        <taxon>Cytophagales</taxon>
        <taxon>Reichenbachiellaceae</taxon>
        <taxon>Reichenbachiella</taxon>
    </lineage>
</organism>
<keyword evidence="4" id="KW-1185">Reference proteome</keyword>
<dbReference type="InterPro" id="IPR025665">
    <property type="entry name" value="Beta-barrel_OMP_2"/>
</dbReference>
<protein>
    <submittedName>
        <fullName evidence="3">Outer membrane beta-barrel protein</fullName>
    </submittedName>
</protein>